<accession>A0A0N0IRG0</accession>
<feature type="transmembrane region" description="Helical" evidence="1">
    <location>
        <begin position="113"/>
        <end position="138"/>
    </location>
</feature>
<dbReference type="PATRIC" id="fig|37636.3.peg.1976"/>
<proteinExistence type="predicted"/>
<feature type="transmembrane region" description="Helical" evidence="1">
    <location>
        <begin position="223"/>
        <end position="245"/>
    </location>
</feature>
<keyword evidence="1" id="KW-1133">Transmembrane helix</keyword>
<evidence type="ECO:0000256" key="1">
    <source>
        <dbReference type="SAM" id="Phobius"/>
    </source>
</evidence>
<keyword evidence="1" id="KW-0812">Transmembrane</keyword>
<gene>
    <name evidence="2" type="ORF">AN926_01805</name>
</gene>
<name>A0A0N0IRG0_THESC</name>
<reference evidence="2 3" key="1">
    <citation type="submission" date="2015-09" db="EMBL/GenBank/DDBJ databases">
        <title>Draft genome sequence of Thermus scotoductus strain K1 isolated from a geothermal spring in Nagorno-Karabakh, Armenia.</title>
        <authorList>
            <person name="Saghatelyan A."/>
            <person name="Poghosyan L."/>
            <person name="Panosyan H."/>
            <person name="Birkeland N.-K."/>
        </authorList>
    </citation>
    <scope>NUCLEOTIDE SEQUENCE [LARGE SCALE GENOMIC DNA]</scope>
    <source>
        <strain evidence="2 3">K1</strain>
    </source>
</reference>
<feature type="transmembrane region" description="Helical" evidence="1">
    <location>
        <begin position="145"/>
        <end position="169"/>
    </location>
</feature>
<comment type="caution">
    <text evidence="2">The sequence shown here is derived from an EMBL/GenBank/DDBJ whole genome shotgun (WGS) entry which is preliminary data.</text>
</comment>
<organism evidence="2 3">
    <name type="scientific">Thermus scotoductus</name>
    <dbReference type="NCBI Taxonomy" id="37636"/>
    <lineage>
        <taxon>Bacteria</taxon>
        <taxon>Thermotogati</taxon>
        <taxon>Deinococcota</taxon>
        <taxon>Deinococci</taxon>
        <taxon>Thermales</taxon>
        <taxon>Thermaceae</taxon>
        <taxon>Thermus</taxon>
    </lineage>
</organism>
<dbReference type="EMBL" id="LJJR01000005">
    <property type="protein sequence ID" value="KPD32626.1"/>
    <property type="molecule type" value="Genomic_DNA"/>
</dbReference>
<dbReference type="AlphaFoldDB" id="A0A0N0IRG0"/>
<dbReference type="Proteomes" id="UP000053099">
    <property type="component" value="Unassembled WGS sequence"/>
</dbReference>
<evidence type="ECO:0000313" key="2">
    <source>
        <dbReference type="EMBL" id="KPD32626.1"/>
    </source>
</evidence>
<protein>
    <submittedName>
        <fullName evidence="2">Uncharacterized protein</fullName>
    </submittedName>
</protein>
<feature type="transmembrane region" description="Helical" evidence="1">
    <location>
        <begin position="84"/>
        <end position="107"/>
    </location>
</feature>
<keyword evidence="1" id="KW-0472">Membrane</keyword>
<sequence>MSPLFFREITRNPWTFGLFLLPFLLALGFLGRGEGVGLVGLYSGLLLLLPPLVLALAVPLLASREEWAFLLGLPVGAFRGFGQGVLGIFLGLGLPLMPGLLLGAGFLGLSGKAALWLLLSGLGLLAFWVGLAALLSALTLEEKRALGLGFGLFGLLNILYGPLVVALAVRLKDYPLEGLLTLALLLNPQEIHRVGLLASLKAPVLTGPMGYLVAERLGEVGPWLGFLYLAFSGLALALLGALVFARRDR</sequence>
<feature type="transmembrane region" description="Helical" evidence="1">
    <location>
        <begin position="42"/>
        <end position="63"/>
    </location>
</feature>
<evidence type="ECO:0000313" key="3">
    <source>
        <dbReference type="Proteomes" id="UP000053099"/>
    </source>
</evidence>
<feature type="transmembrane region" description="Helical" evidence="1">
    <location>
        <begin position="12"/>
        <end position="30"/>
    </location>
</feature>